<comment type="similarity">
    <text evidence="1">Belongs to the heat shock protein 70 family.</text>
</comment>
<keyword evidence="7" id="KW-0472">Membrane</keyword>
<gene>
    <name evidence="9" type="ORF">SAMN02982929_03440</name>
    <name evidence="10" type="ORF">SAMN05216506_10233</name>
</gene>
<dbReference type="PANTHER" id="PTHR42749">
    <property type="entry name" value="CELL SHAPE-DETERMINING PROTEIN MREB"/>
    <property type="match status" value="1"/>
</dbReference>
<dbReference type="Pfam" id="PF00012">
    <property type="entry name" value="HSP70"/>
    <property type="match status" value="1"/>
</dbReference>
<keyword evidence="5" id="KW-0143">Chaperone</keyword>
<dbReference type="Gene3D" id="3.90.640.10">
    <property type="entry name" value="Actin, Chain A, domain 4"/>
    <property type="match status" value="1"/>
</dbReference>
<dbReference type="PROSITE" id="PS01036">
    <property type="entry name" value="HSP70_3"/>
    <property type="match status" value="1"/>
</dbReference>
<evidence type="ECO:0000256" key="5">
    <source>
        <dbReference type="ARBA" id="ARBA00023186"/>
    </source>
</evidence>
<dbReference type="InterPro" id="IPR043129">
    <property type="entry name" value="ATPase_NBD"/>
</dbReference>
<dbReference type="AlphaFoldDB" id="A0A1H6CRT8"/>
<dbReference type="SUPFAM" id="SSF53067">
    <property type="entry name" value="Actin-like ATPase domain"/>
    <property type="match status" value="2"/>
</dbReference>
<evidence type="ECO:0000256" key="6">
    <source>
        <dbReference type="SAM" id="MobiDB-lite"/>
    </source>
</evidence>
<dbReference type="InterPro" id="IPR008979">
    <property type="entry name" value="Galactose-bd-like_sf"/>
</dbReference>
<feature type="transmembrane region" description="Helical" evidence="7">
    <location>
        <begin position="375"/>
        <end position="397"/>
    </location>
</feature>
<evidence type="ECO:0000256" key="2">
    <source>
        <dbReference type="ARBA" id="ARBA00022741"/>
    </source>
</evidence>
<accession>A0A1H6CRT8</accession>
<feature type="compositionally biased region" description="Polar residues" evidence="6">
    <location>
        <begin position="404"/>
        <end position="422"/>
    </location>
</feature>
<organism evidence="9 12">
    <name type="scientific">Saccharopolyspora kobensis</name>
    <dbReference type="NCBI Taxonomy" id="146035"/>
    <lineage>
        <taxon>Bacteria</taxon>
        <taxon>Bacillati</taxon>
        <taxon>Actinomycetota</taxon>
        <taxon>Actinomycetes</taxon>
        <taxon>Pseudonocardiales</taxon>
        <taxon>Pseudonocardiaceae</taxon>
        <taxon>Saccharopolyspora</taxon>
    </lineage>
</organism>
<evidence type="ECO:0000313" key="11">
    <source>
        <dbReference type="Proteomes" id="UP000199690"/>
    </source>
</evidence>
<keyword evidence="2" id="KW-0547">Nucleotide-binding</keyword>
<reference evidence="11 12" key="1">
    <citation type="submission" date="2016-10" db="EMBL/GenBank/DDBJ databases">
        <authorList>
            <person name="Varghese N."/>
            <person name="Submissions S."/>
        </authorList>
    </citation>
    <scope>NUCLEOTIDE SEQUENCE [LARGE SCALE GENOMIC DNA]</scope>
    <source>
        <strain evidence="12">ATCC 20501</strain>
        <strain evidence="10 11">CGMCC 4.3529</strain>
    </source>
</reference>
<dbReference type="EMBL" id="FOME01000002">
    <property type="protein sequence ID" value="SFC96200.1"/>
    <property type="molecule type" value="Genomic_DNA"/>
</dbReference>
<dbReference type="Proteomes" id="UP000199690">
    <property type="component" value="Unassembled WGS sequence"/>
</dbReference>
<evidence type="ECO:0000256" key="1">
    <source>
        <dbReference type="ARBA" id="ARBA00007381"/>
    </source>
</evidence>
<evidence type="ECO:0000256" key="4">
    <source>
        <dbReference type="ARBA" id="ARBA00023016"/>
    </source>
</evidence>
<evidence type="ECO:0000313" key="10">
    <source>
        <dbReference type="EMBL" id="SFC96200.1"/>
    </source>
</evidence>
<evidence type="ECO:0000313" key="12">
    <source>
        <dbReference type="Proteomes" id="UP000236729"/>
    </source>
</evidence>
<name>A0A1H6CRT8_9PSEU</name>
<keyword evidence="4" id="KW-0346">Stress response</keyword>
<dbReference type="Proteomes" id="UP000236729">
    <property type="component" value="Unassembled WGS sequence"/>
</dbReference>
<dbReference type="InterPro" id="IPR013126">
    <property type="entry name" value="Hsp_70_fam"/>
</dbReference>
<keyword evidence="7" id="KW-1133">Transmembrane helix</keyword>
<dbReference type="PRINTS" id="PR00301">
    <property type="entry name" value="HEATSHOCK70"/>
</dbReference>
<reference evidence="9" key="2">
    <citation type="submission" date="2016-10" db="EMBL/GenBank/DDBJ databases">
        <authorList>
            <person name="de Groot N.N."/>
        </authorList>
    </citation>
    <scope>NUCLEOTIDE SEQUENCE [LARGE SCALE GENOMIC DNA]</scope>
    <source>
        <strain evidence="9">ATCC 20501</strain>
    </source>
</reference>
<dbReference type="SUPFAM" id="SSF49785">
    <property type="entry name" value="Galactose-binding domain-like"/>
    <property type="match status" value="1"/>
</dbReference>
<evidence type="ECO:0000256" key="3">
    <source>
        <dbReference type="ARBA" id="ARBA00022840"/>
    </source>
</evidence>
<dbReference type="InterPro" id="IPR041443">
    <property type="entry name" value="Exop_C"/>
</dbReference>
<keyword evidence="7" id="KW-0812">Transmembrane</keyword>
<keyword evidence="3" id="KW-0067">ATP-binding</keyword>
<evidence type="ECO:0000256" key="7">
    <source>
        <dbReference type="SAM" id="Phobius"/>
    </source>
</evidence>
<dbReference type="PROSITE" id="PS00329">
    <property type="entry name" value="HSP70_2"/>
    <property type="match status" value="1"/>
</dbReference>
<dbReference type="GO" id="GO:0005524">
    <property type="term" value="F:ATP binding"/>
    <property type="evidence" value="ECO:0007669"/>
    <property type="project" value="UniProtKB-KW"/>
</dbReference>
<dbReference type="Gene3D" id="2.60.120.430">
    <property type="entry name" value="Galactose-binding lectin"/>
    <property type="match status" value="1"/>
</dbReference>
<evidence type="ECO:0000313" key="9">
    <source>
        <dbReference type="EMBL" id="SEG75355.1"/>
    </source>
</evidence>
<feature type="domain" description="ExoP galactose-binding-like" evidence="8">
    <location>
        <begin position="443"/>
        <end position="593"/>
    </location>
</feature>
<dbReference type="Pfam" id="PF18559">
    <property type="entry name" value="Exop_C"/>
    <property type="match status" value="1"/>
</dbReference>
<sequence>MSYAMGIDLGTTFTSAAVGDAAGTRMVPLSRDIVVPSLAYHAPDGTLLTGAAAAGADGDPARLGRGFKRRLGDPTPLVLGGATYSPSALMAAQLRAVLDQVRAHMGGPPGSIVLTCPAIWGPYRREQFAEVPRLAGVENVQVITEPEAAATHYSRERALGEGEVVAVFDLGGGTLDTTVLRMRRDGMEILGTPEGVEHLGGMDFDDALLAHFDERLDGAITRLDPADPAAAAALAQIRAQCVRAKIDLSTEPDVTLNVALPSGARELTITRREFNAAIRPSVEVAVDALRRTVASAGLRGEDLSAVLLAGGSSRVPLVTQLVFEQFDKPVRMAHHPKFTVALGAATIGTRALTAPPPRPVQAVEPARSEPKRRRWLVPAVAAAAAVVTAVVGGVLLFSSGPDVNTAASTKTPVPESSTSDASAVQGGRLPDPLLVFDDDTAGPYRAFISSQEKWDGTEVIAHSAAHAAISATTGDGLRVNWTSDDPAQIYLQTGNNTRDLSSYAANDGALVFDVVVNQPLSGSASVATHCGYPCGAELDATGLFRGLPVGSPAKVTIPLSCFTEKGLDPKRVNTPFLVYAQGPFDATFRNITWVAGAATSPEATPCSALS</sequence>
<dbReference type="EMBL" id="FNVB01000005">
    <property type="protein sequence ID" value="SEG75355.1"/>
    <property type="molecule type" value="Genomic_DNA"/>
</dbReference>
<dbReference type="PANTHER" id="PTHR42749:SF1">
    <property type="entry name" value="CELL SHAPE-DETERMINING PROTEIN MREB"/>
    <property type="match status" value="1"/>
</dbReference>
<proteinExistence type="inferred from homology"/>
<protein>
    <submittedName>
        <fullName evidence="9">Hsp70 protein</fullName>
    </submittedName>
</protein>
<accession>A0A1I1NR52</accession>
<dbReference type="GO" id="GO:0140662">
    <property type="term" value="F:ATP-dependent protein folding chaperone"/>
    <property type="evidence" value="ECO:0007669"/>
    <property type="project" value="InterPro"/>
</dbReference>
<dbReference type="SMR" id="A0A1H6CRT8"/>
<dbReference type="InterPro" id="IPR018181">
    <property type="entry name" value="Heat_shock_70_CS"/>
</dbReference>
<keyword evidence="11" id="KW-1185">Reference proteome</keyword>
<feature type="region of interest" description="Disordered" evidence="6">
    <location>
        <begin position="404"/>
        <end position="426"/>
    </location>
</feature>
<dbReference type="Gene3D" id="3.30.420.40">
    <property type="match status" value="2"/>
</dbReference>
<evidence type="ECO:0000259" key="8">
    <source>
        <dbReference type="Pfam" id="PF18559"/>
    </source>
</evidence>